<evidence type="ECO:0000313" key="1">
    <source>
        <dbReference type="EMBL" id="SNS98648.1"/>
    </source>
</evidence>
<dbReference type="EMBL" id="FZPH01000002">
    <property type="protein sequence ID" value="SNS98648.1"/>
    <property type="molecule type" value="Genomic_DNA"/>
</dbReference>
<dbReference type="OrthoDB" id="9892284at2"/>
<keyword evidence="2" id="KW-1185">Reference proteome</keyword>
<sequence length="96" mass="10577">MEQLIKHPPWCRRVNCSTTGRHASLPLQADNADDLIGIEVTLVQLDAQGLTLVRPDAQPLTLVELSFTEDGVTTTFTVPERQVRTLEGVLNQLVNA</sequence>
<evidence type="ECO:0000313" key="2">
    <source>
        <dbReference type="Proteomes" id="UP000198362"/>
    </source>
</evidence>
<organism evidence="1 2">
    <name type="scientific">Asanoa hainanensis</name>
    <dbReference type="NCBI Taxonomy" id="560556"/>
    <lineage>
        <taxon>Bacteria</taxon>
        <taxon>Bacillati</taxon>
        <taxon>Actinomycetota</taxon>
        <taxon>Actinomycetes</taxon>
        <taxon>Micromonosporales</taxon>
        <taxon>Micromonosporaceae</taxon>
        <taxon>Asanoa</taxon>
    </lineage>
</organism>
<name>A0A239IZM0_9ACTN</name>
<dbReference type="AlphaFoldDB" id="A0A239IZM0"/>
<accession>A0A239IZM0</accession>
<dbReference type="Proteomes" id="UP000198362">
    <property type="component" value="Unassembled WGS sequence"/>
</dbReference>
<dbReference type="RefSeq" id="WP_144022503.1">
    <property type="nucleotide sequence ID" value="NZ_FZPH01000002.1"/>
</dbReference>
<protein>
    <submittedName>
        <fullName evidence="1">Uncharacterized protein</fullName>
    </submittedName>
</protein>
<gene>
    <name evidence="1" type="ORF">SAMN05421812_102634</name>
</gene>
<proteinExistence type="predicted"/>
<reference evidence="1 2" key="1">
    <citation type="submission" date="2017-06" db="EMBL/GenBank/DDBJ databases">
        <authorList>
            <person name="Kim H.J."/>
            <person name="Triplett B.A."/>
        </authorList>
    </citation>
    <scope>NUCLEOTIDE SEQUENCE [LARGE SCALE GENOMIC DNA]</scope>
    <source>
        <strain evidence="1 2">CGMCC 4.5593</strain>
    </source>
</reference>